<evidence type="ECO:0000256" key="7">
    <source>
        <dbReference type="ARBA" id="ARBA00031828"/>
    </source>
</evidence>
<name>A0A520X9P9_9DELT</name>
<organism evidence="8 9">
    <name type="scientific">Candidatus Acidulodesulfobacterium acidiphilum</name>
    <dbReference type="NCBI Taxonomy" id="2597224"/>
    <lineage>
        <taxon>Bacteria</taxon>
        <taxon>Deltaproteobacteria</taxon>
        <taxon>Candidatus Acidulodesulfobacterales</taxon>
        <taxon>Candidatus Acidulodesulfobacterium</taxon>
    </lineage>
</organism>
<dbReference type="GO" id="GO:0016791">
    <property type="term" value="F:phosphatase activity"/>
    <property type="evidence" value="ECO:0007669"/>
    <property type="project" value="InterPro"/>
</dbReference>
<dbReference type="GO" id="GO:0005737">
    <property type="term" value="C:cytoplasm"/>
    <property type="evidence" value="ECO:0007669"/>
    <property type="project" value="UniProtKB-SubCell"/>
</dbReference>
<evidence type="ECO:0000256" key="5">
    <source>
        <dbReference type="ARBA" id="ARBA00022801"/>
    </source>
</evidence>
<accession>A0A520X9P9</accession>
<dbReference type="Gene3D" id="3.40.50.1000">
    <property type="entry name" value="HAD superfamily/HAD-like"/>
    <property type="match status" value="1"/>
</dbReference>
<dbReference type="InterPro" id="IPR023214">
    <property type="entry name" value="HAD_sf"/>
</dbReference>
<keyword evidence="6" id="KW-0119">Carbohydrate metabolism</keyword>
<evidence type="ECO:0000313" key="8">
    <source>
        <dbReference type="EMBL" id="RZV37878.1"/>
    </source>
</evidence>
<comment type="subcellular location">
    <subcellularLocation>
        <location evidence="1">Cytoplasm</location>
    </subcellularLocation>
</comment>
<dbReference type="SUPFAM" id="SSF56784">
    <property type="entry name" value="HAD-like"/>
    <property type="match status" value="1"/>
</dbReference>
<dbReference type="Pfam" id="PF13242">
    <property type="entry name" value="Hydrolase_like"/>
    <property type="match status" value="1"/>
</dbReference>
<reference evidence="8 9" key="1">
    <citation type="submission" date="2019-01" db="EMBL/GenBank/DDBJ databases">
        <title>Insights into ecological role of a new deltaproteobacterial order Candidatus Sinidesulfobacterales (Sva0485) by metagenomics and metatranscriptomics.</title>
        <authorList>
            <person name="Tan S."/>
            <person name="Liu J."/>
            <person name="Fang Y."/>
            <person name="Hedlund B."/>
            <person name="Lian Z.-H."/>
            <person name="Huang L.-Y."/>
            <person name="Li J.-T."/>
            <person name="Huang L.-N."/>
            <person name="Li W.-J."/>
            <person name="Jiang H.-C."/>
            <person name="Dong H.-L."/>
            <person name="Shu W.-S."/>
        </authorList>
    </citation>
    <scope>NUCLEOTIDE SEQUENCE [LARGE SCALE GENOMIC DNA]</scope>
    <source>
        <strain evidence="8">AP4</strain>
    </source>
</reference>
<dbReference type="AlphaFoldDB" id="A0A520X9P9"/>
<gene>
    <name evidence="8" type="ORF">EVJ48_08180</name>
</gene>
<evidence type="ECO:0000256" key="3">
    <source>
        <dbReference type="ARBA" id="ARBA00022490"/>
    </source>
</evidence>
<dbReference type="InterPro" id="IPR006543">
    <property type="entry name" value="Histidinol-phos"/>
</dbReference>
<dbReference type="Proteomes" id="UP000322454">
    <property type="component" value="Unassembled WGS sequence"/>
</dbReference>
<dbReference type="PANTHER" id="PTHR42891">
    <property type="entry name" value="D-GLYCERO-BETA-D-MANNO-HEPTOSE-1,7-BISPHOSPHATE 7-PHOSPHATASE"/>
    <property type="match status" value="1"/>
</dbReference>
<dbReference type="GO" id="GO:0005975">
    <property type="term" value="P:carbohydrate metabolic process"/>
    <property type="evidence" value="ECO:0007669"/>
    <property type="project" value="InterPro"/>
</dbReference>
<evidence type="ECO:0000256" key="1">
    <source>
        <dbReference type="ARBA" id="ARBA00004496"/>
    </source>
</evidence>
<evidence type="ECO:0000256" key="2">
    <source>
        <dbReference type="ARBA" id="ARBA00005628"/>
    </source>
</evidence>
<dbReference type="CDD" id="cd07503">
    <property type="entry name" value="HAD_HisB-N"/>
    <property type="match status" value="1"/>
</dbReference>
<dbReference type="NCBIfam" id="TIGR01656">
    <property type="entry name" value="Histidinol-ppas"/>
    <property type="match status" value="1"/>
</dbReference>
<keyword evidence="4" id="KW-0479">Metal-binding</keyword>
<sequence>MTKKQSAHRYPLYGFYRHAIKNINRIKTRGIKILNRILENEEKKFNIGFNTTNNKCVFLDRDGVLIEDVGYLKNPEDIIIMPNSIEALKILKAAGFLLIIITNQAGIAKGFFNMEDLAAVHEKLSKIYENNGIIIDDLYFCPHHEKGIVEPYNIKCSCRKPETGMVVKGVKKFNIDTGKSFMVGDKDSDIMLAKNSGLKSFYIKNSMYEHDGNVVPDFYVKDLMEAAEIITKGA</sequence>
<proteinExistence type="inferred from homology"/>
<dbReference type="NCBIfam" id="TIGR01662">
    <property type="entry name" value="HAD-SF-IIIA"/>
    <property type="match status" value="1"/>
</dbReference>
<evidence type="ECO:0000256" key="6">
    <source>
        <dbReference type="ARBA" id="ARBA00023277"/>
    </source>
</evidence>
<comment type="caution">
    <text evidence="8">The sequence shown here is derived from an EMBL/GenBank/DDBJ whole genome shotgun (WGS) entry which is preliminary data.</text>
</comment>
<dbReference type="InterPro" id="IPR006549">
    <property type="entry name" value="HAD-SF_hydro_IIIA"/>
</dbReference>
<dbReference type="EMBL" id="SHMQ01000028">
    <property type="protein sequence ID" value="RZV37878.1"/>
    <property type="molecule type" value="Genomic_DNA"/>
</dbReference>
<keyword evidence="5 8" id="KW-0378">Hydrolase</keyword>
<evidence type="ECO:0000313" key="9">
    <source>
        <dbReference type="Proteomes" id="UP000322454"/>
    </source>
</evidence>
<dbReference type="GO" id="GO:0046872">
    <property type="term" value="F:metal ion binding"/>
    <property type="evidence" value="ECO:0007669"/>
    <property type="project" value="UniProtKB-KW"/>
</dbReference>
<dbReference type="PANTHER" id="PTHR42891:SF1">
    <property type="entry name" value="D-GLYCERO-BETA-D-MANNO-HEPTOSE-1,7-BISPHOSPHATE 7-PHOSPHATASE"/>
    <property type="match status" value="1"/>
</dbReference>
<dbReference type="InterPro" id="IPR004446">
    <property type="entry name" value="Heptose_bisP_phosphatase"/>
</dbReference>
<protein>
    <recommendedName>
        <fullName evidence="7">D,D-heptose 1,7-bisphosphate phosphatase</fullName>
    </recommendedName>
</protein>
<keyword evidence="3" id="KW-0963">Cytoplasm</keyword>
<dbReference type="InterPro" id="IPR036412">
    <property type="entry name" value="HAD-like_sf"/>
</dbReference>
<comment type="similarity">
    <text evidence="2">Belongs to the GmhB family.</text>
</comment>
<evidence type="ECO:0000256" key="4">
    <source>
        <dbReference type="ARBA" id="ARBA00022723"/>
    </source>
</evidence>